<organism evidence="1 2">
    <name type="scientific">Amycolatopsis eburnea</name>
    <dbReference type="NCBI Taxonomy" id="2267691"/>
    <lineage>
        <taxon>Bacteria</taxon>
        <taxon>Bacillati</taxon>
        <taxon>Actinomycetota</taxon>
        <taxon>Actinomycetes</taxon>
        <taxon>Pseudonocardiales</taxon>
        <taxon>Pseudonocardiaceae</taxon>
        <taxon>Amycolatopsis</taxon>
    </lineage>
</organism>
<protein>
    <submittedName>
        <fullName evidence="1">Uncharacterized protein</fullName>
    </submittedName>
</protein>
<dbReference type="EMBL" id="RSEC01000006">
    <property type="protein sequence ID" value="RSD26376.1"/>
    <property type="molecule type" value="Genomic_DNA"/>
</dbReference>
<reference evidence="1 2" key="1">
    <citation type="submission" date="2018-12" db="EMBL/GenBank/DDBJ databases">
        <title>Amycolatopsis eburnea sp. nov. actinomycete associate with arbuscular mycorrhiza fungal spore.</title>
        <authorList>
            <person name="Lumyong S."/>
            <person name="Chaiya L."/>
        </authorList>
    </citation>
    <scope>NUCLEOTIDE SEQUENCE [LARGE SCALE GENOMIC DNA]</scope>
    <source>
        <strain evidence="1 2">GLM-1</strain>
    </source>
</reference>
<dbReference type="Proteomes" id="UP000267081">
    <property type="component" value="Unassembled WGS sequence"/>
</dbReference>
<comment type="caution">
    <text evidence="1">The sequence shown here is derived from an EMBL/GenBank/DDBJ whole genome shotgun (WGS) entry which is preliminary data.</text>
</comment>
<dbReference type="AlphaFoldDB" id="A0A427TPR8"/>
<dbReference type="RefSeq" id="WP_125305633.1">
    <property type="nucleotide sequence ID" value="NZ_RSEC01000006.1"/>
</dbReference>
<proteinExistence type="predicted"/>
<evidence type="ECO:0000313" key="2">
    <source>
        <dbReference type="Proteomes" id="UP000267081"/>
    </source>
</evidence>
<keyword evidence="2" id="KW-1185">Reference proteome</keyword>
<gene>
    <name evidence="1" type="ORF">EIY87_00495</name>
</gene>
<name>A0A427TPR8_9PSEU</name>
<evidence type="ECO:0000313" key="1">
    <source>
        <dbReference type="EMBL" id="RSD26376.1"/>
    </source>
</evidence>
<dbReference type="OrthoDB" id="9807403at2"/>
<accession>A0A427TPR8</accession>
<sequence>MTAAVRRSAVDPVAFDDALLDVLGAGHHPRLPGPSRFLADLLCAWRDDLGRELLDAVHIGHHPAGTVLATLTGRTT</sequence>